<dbReference type="GO" id="GO:0003677">
    <property type="term" value="F:DNA binding"/>
    <property type="evidence" value="ECO:0007669"/>
    <property type="project" value="UniProtKB-KW"/>
</dbReference>
<comment type="caution">
    <text evidence="5">The sequence shown here is derived from an EMBL/GenBank/DDBJ whole genome shotgun (WGS) entry which is preliminary data.</text>
</comment>
<dbReference type="Gene3D" id="3.90.220.20">
    <property type="entry name" value="DNA methylase specificity domains"/>
    <property type="match status" value="1"/>
</dbReference>
<evidence type="ECO:0000259" key="4">
    <source>
        <dbReference type="Pfam" id="PF01420"/>
    </source>
</evidence>
<evidence type="ECO:0000256" key="2">
    <source>
        <dbReference type="ARBA" id="ARBA00022747"/>
    </source>
</evidence>
<dbReference type="Proteomes" id="UP000051612">
    <property type="component" value="Unassembled WGS sequence"/>
</dbReference>
<comment type="similarity">
    <text evidence="1">Belongs to the type-I restriction system S methylase family.</text>
</comment>
<sequence length="197" mass="22552">MEKRKIGEFVKFIPGINPTRARKQYGSDEIDYYDQAAFERDNRHEDGFVEEEIIGDIPADLALQKGDVVISNSMQLATIVGEANAGKVPSLNFTKVEFCDDNLDKRYFIYLFNAYHDVKYQKMRELQGNGPILRIPVKSLEKLEIPVVSLEKQAKIGRAYVESLKLQAKLNTYGKLIEKFTEQVLGESIVKEKKDEK</sequence>
<organism evidence="5 6">
    <name type="scientific">Ligilactobacillus murinus DSM 20452 = NBRC 14221</name>
    <dbReference type="NCBI Taxonomy" id="1423772"/>
    <lineage>
        <taxon>Bacteria</taxon>
        <taxon>Bacillati</taxon>
        <taxon>Bacillota</taxon>
        <taxon>Bacilli</taxon>
        <taxon>Lactobacillales</taxon>
        <taxon>Lactobacillaceae</taxon>
        <taxon>Ligilactobacillus</taxon>
    </lineage>
</organism>
<name>A0A0R2AV63_9LACO</name>
<accession>A0A0R2AV63</accession>
<evidence type="ECO:0000256" key="3">
    <source>
        <dbReference type="ARBA" id="ARBA00023125"/>
    </source>
</evidence>
<dbReference type="Pfam" id="PF01420">
    <property type="entry name" value="Methylase_S"/>
    <property type="match status" value="1"/>
</dbReference>
<dbReference type="EMBL" id="AYYN01000166">
    <property type="protein sequence ID" value="KRM71117.1"/>
    <property type="molecule type" value="Genomic_DNA"/>
</dbReference>
<protein>
    <recommendedName>
        <fullName evidence="4">Type I restriction modification DNA specificity domain-containing protein</fullName>
    </recommendedName>
</protein>
<gene>
    <name evidence="5" type="ORF">FC48_GL001491</name>
</gene>
<keyword evidence="3" id="KW-0238">DNA-binding</keyword>
<dbReference type="InterPro" id="IPR000055">
    <property type="entry name" value="Restrct_endonuc_typeI_TRD"/>
</dbReference>
<dbReference type="SUPFAM" id="SSF116734">
    <property type="entry name" value="DNA methylase specificity domain"/>
    <property type="match status" value="1"/>
</dbReference>
<dbReference type="AlphaFoldDB" id="A0A0R2AV63"/>
<evidence type="ECO:0000313" key="6">
    <source>
        <dbReference type="Proteomes" id="UP000051612"/>
    </source>
</evidence>
<dbReference type="RefSeq" id="WP_056960114.1">
    <property type="nucleotide sequence ID" value="NZ_AYYN01000166.1"/>
</dbReference>
<evidence type="ECO:0000313" key="5">
    <source>
        <dbReference type="EMBL" id="KRM71117.1"/>
    </source>
</evidence>
<proteinExistence type="inferred from homology"/>
<keyword evidence="2" id="KW-0680">Restriction system</keyword>
<evidence type="ECO:0000256" key="1">
    <source>
        <dbReference type="ARBA" id="ARBA00010923"/>
    </source>
</evidence>
<dbReference type="InterPro" id="IPR044946">
    <property type="entry name" value="Restrct_endonuc_typeI_TRD_sf"/>
</dbReference>
<dbReference type="GO" id="GO:0009307">
    <property type="term" value="P:DNA restriction-modification system"/>
    <property type="evidence" value="ECO:0007669"/>
    <property type="project" value="UniProtKB-KW"/>
</dbReference>
<dbReference type="PATRIC" id="fig|1423772.3.peg.1592"/>
<dbReference type="CDD" id="cd16961">
    <property type="entry name" value="RMtype1_S_TRD-CR_like"/>
    <property type="match status" value="1"/>
</dbReference>
<feature type="domain" description="Type I restriction modification DNA specificity" evidence="4">
    <location>
        <begin position="2"/>
        <end position="158"/>
    </location>
</feature>
<reference evidence="5 6" key="1">
    <citation type="journal article" date="2015" name="Genome Announc.">
        <title>Expanding the biotechnology potential of lactobacilli through comparative genomics of 213 strains and associated genera.</title>
        <authorList>
            <person name="Sun Z."/>
            <person name="Harris H.M."/>
            <person name="McCann A."/>
            <person name="Guo C."/>
            <person name="Argimon S."/>
            <person name="Zhang W."/>
            <person name="Yang X."/>
            <person name="Jeffery I.B."/>
            <person name="Cooney J.C."/>
            <person name="Kagawa T.F."/>
            <person name="Liu W."/>
            <person name="Song Y."/>
            <person name="Salvetti E."/>
            <person name="Wrobel A."/>
            <person name="Rasinkangas P."/>
            <person name="Parkhill J."/>
            <person name="Rea M.C."/>
            <person name="O'Sullivan O."/>
            <person name="Ritari J."/>
            <person name="Douillard F.P."/>
            <person name="Paul Ross R."/>
            <person name="Yang R."/>
            <person name="Briner A.E."/>
            <person name="Felis G.E."/>
            <person name="de Vos W.M."/>
            <person name="Barrangou R."/>
            <person name="Klaenhammer T.R."/>
            <person name="Caufield P.W."/>
            <person name="Cui Y."/>
            <person name="Zhang H."/>
            <person name="O'Toole P.W."/>
        </authorList>
    </citation>
    <scope>NUCLEOTIDE SEQUENCE [LARGE SCALE GENOMIC DNA]</scope>
    <source>
        <strain evidence="5 6">DSM 20452</strain>
    </source>
</reference>